<organism evidence="1 2">
    <name type="scientific">Paenibacillus cellulosilyticus</name>
    <dbReference type="NCBI Taxonomy" id="375489"/>
    <lineage>
        <taxon>Bacteria</taxon>
        <taxon>Bacillati</taxon>
        <taxon>Bacillota</taxon>
        <taxon>Bacilli</taxon>
        <taxon>Bacillales</taxon>
        <taxon>Paenibacillaceae</taxon>
        <taxon>Paenibacillus</taxon>
    </lineage>
</organism>
<gene>
    <name evidence="1" type="ORF">DFQ01_101457</name>
</gene>
<reference evidence="1 2" key="1">
    <citation type="submission" date="2018-05" db="EMBL/GenBank/DDBJ databases">
        <title>Genomic Encyclopedia of Type Strains, Phase III (KMG-III): the genomes of soil and plant-associated and newly described type strains.</title>
        <authorList>
            <person name="Whitman W."/>
        </authorList>
    </citation>
    <scope>NUCLEOTIDE SEQUENCE [LARGE SCALE GENOMIC DNA]</scope>
    <source>
        <strain evidence="1 2">CECT 5696</strain>
    </source>
</reference>
<proteinExistence type="predicted"/>
<dbReference type="OrthoDB" id="2613670at2"/>
<dbReference type="EMBL" id="QGTQ01000001">
    <property type="protein sequence ID" value="PWW08731.1"/>
    <property type="molecule type" value="Genomic_DNA"/>
</dbReference>
<dbReference type="AlphaFoldDB" id="A0A2V2Z9E2"/>
<dbReference type="Proteomes" id="UP000246635">
    <property type="component" value="Unassembled WGS sequence"/>
</dbReference>
<name>A0A2V2Z9E2_9BACL</name>
<sequence length="98" mass="11459">MTDRRYVKAIISWRRDPSQLPVNEWLRDFIIHMGEIKDRSLQGDTWTVLVRVTGHINETWDTHADVAYLVDEAPWIMLEAGYSFKLWAGKDNADVTII</sequence>
<dbReference type="RefSeq" id="WP_110042243.1">
    <property type="nucleotide sequence ID" value="NZ_CP054613.1"/>
</dbReference>
<evidence type="ECO:0000313" key="2">
    <source>
        <dbReference type="Proteomes" id="UP000246635"/>
    </source>
</evidence>
<protein>
    <submittedName>
        <fullName evidence="1">Uncharacterized protein</fullName>
    </submittedName>
</protein>
<evidence type="ECO:0000313" key="1">
    <source>
        <dbReference type="EMBL" id="PWW08731.1"/>
    </source>
</evidence>
<comment type="caution">
    <text evidence="1">The sequence shown here is derived from an EMBL/GenBank/DDBJ whole genome shotgun (WGS) entry which is preliminary data.</text>
</comment>
<accession>A0A2V2Z9E2</accession>
<keyword evidence="2" id="KW-1185">Reference proteome</keyword>